<keyword evidence="1" id="KW-1133">Transmembrane helix</keyword>
<gene>
    <name evidence="2" type="primary">Vigan.01G158600</name>
    <name evidence="2" type="ORF">VIGAN_01158600</name>
</gene>
<proteinExistence type="predicted"/>
<accession>A0A0S3R0H4</accession>
<keyword evidence="3" id="KW-1185">Reference proteome</keyword>
<dbReference type="AlphaFoldDB" id="A0A0S3R0H4"/>
<feature type="transmembrane region" description="Helical" evidence="1">
    <location>
        <begin position="89"/>
        <end position="110"/>
    </location>
</feature>
<organism evidence="2 3">
    <name type="scientific">Vigna angularis var. angularis</name>
    <dbReference type="NCBI Taxonomy" id="157739"/>
    <lineage>
        <taxon>Eukaryota</taxon>
        <taxon>Viridiplantae</taxon>
        <taxon>Streptophyta</taxon>
        <taxon>Embryophyta</taxon>
        <taxon>Tracheophyta</taxon>
        <taxon>Spermatophyta</taxon>
        <taxon>Magnoliopsida</taxon>
        <taxon>eudicotyledons</taxon>
        <taxon>Gunneridae</taxon>
        <taxon>Pentapetalae</taxon>
        <taxon>rosids</taxon>
        <taxon>fabids</taxon>
        <taxon>Fabales</taxon>
        <taxon>Fabaceae</taxon>
        <taxon>Papilionoideae</taxon>
        <taxon>50 kb inversion clade</taxon>
        <taxon>NPAAA clade</taxon>
        <taxon>indigoferoid/millettioid clade</taxon>
        <taxon>Phaseoleae</taxon>
        <taxon>Vigna</taxon>
    </lineage>
</organism>
<evidence type="ECO:0000256" key="1">
    <source>
        <dbReference type="SAM" id="Phobius"/>
    </source>
</evidence>
<reference evidence="2 3" key="1">
    <citation type="journal article" date="2015" name="Sci. Rep.">
        <title>The power of single molecule real-time sequencing technology in the de novo assembly of a eukaryotic genome.</title>
        <authorList>
            <person name="Sakai H."/>
            <person name="Naito K."/>
            <person name="Ogiso-Tanaka E."/>
            <person name="Takahashi Y."/>
            <person name="Iseki K."/>
            <person name="Muto C."/>
            <person name="Satou K."/>
            <person name="Teruya K."/>
            <person name="Shiroma A."/>
            <person name="Shimoji M."/>
            <person name="Hirano T."/>
            <person name="Itoh T."/>
            <person name="Kaga A."/>
            <person name="Tomooka N."/>
        </authorList>
    </citation>
    <scope>NUCLEOTIDE SEQUENCE [LARGE SCALE GENOMIC DNA]</scope>
    <source>
        <strain evidence="3">cv. Shumari</strain>
    </source>
</reference>
<keyword evidence="1" id="KW-0812">Transmembrane</keyword>
<protein>
    <submittedName>
        <fullName evidence="2">Uncharacterized protein</fullName>
    </submittedName>
</protein>
<dbReference type="Proteomes" id="UP000291084">
    <property type="component" value="Chromosome 1"/>
</dbReference>
<sequence length="116" mass="13809">MLISVCLKIKDTRMLTSVQLCLHHYWTSDHFTNKIIKLANSLLHYFNNFYAQYIFSLFLSRIPCLTYQRYGNLKFMYSSKLSTCRILNYTRSIGFVPLLLKGMFVLVFFIDKRTLL</sequence>
<name>A0A0S3R0H4_PHAAN</name>
<evidence type="ECO:0000313" key="3">
    <source>
        <dbReference type="Proteomes" id="UP000291084"/>
    </source>
</evidence>
<evidence type="ECO:0000313" key="2">
    <source>
        <dbReference type="EMBL" id="BAT74006.1"/>
    </source>
</evidence>
<dbReference type="EMBL" id="AP015034">
    <property type="protein sequence ID" value="BAT74006.1"/>
    <property type="molecule type" value="Genomic_DNA"/>
</dbReference>
<keyword evidence="1" id="KW-0472">Membrane</keyword>